<dbReference type="AlphaFoldDB" id="A0A0A9G3K9"/>
<name>A0A0A9G3K9_ARUDO</name>
<accession>A0A0A9G3K9</accession>
<dbReference type="EMBL" id="GBRH01178236">
    <property type="protein sequence ID" value="JAE19660.1"/>
    <property type="molecule type" value="Transcribed_RNA"/>
</dbReference>
<sequence>MQITGRFSLKAPATALMALSPPTVKVTAQAPTPPARARA</sequence>
<protein>
    <submittedName>
        <fullName evidence="1">Pdc2</fullName>
    </submittedName>
</protein>
<reference evidence="1" key="1">
    <citation type="submission" date="2014-09" db="EMBL/GenBank/DDBJ databases">
        <authorList>
            <person name="Magalhaes I.L.F."/>
            <person name="Oliveira U."/>
            <person name="Santos F.R."/>
            <person name="Vidigal T.H.D.A."/>
            <person name="Brescovit A.D."/>
            <person name="Santos A.J."/>
        </authorList>
    </citation>
    <scope>NUCLEOTIDE SEQUENCE</scope>
    <source>
        <tissue evidence="1">Shoot tissue taken approximately 20 cm above the soil surface</tissue>
    </source>
</reference>
<organism evidence="1">
    <name type="scientific">Arundo donax</name>
    <name type="common">Giant reed</name>
    <name type="synonym">Donax arundinaceus</name>
    <dbReference type="NCBI Taxonomy" id="35708"/>
    <lineage>
        <taxon>Eukaryota</taxon>
        <taxon>Viridiplantae</taxon>
        <taxon>Streptophyta</taxon>
        <taxon>Embryophyta</taxon>
        <taxon>Tracheophyta</taxon>
        <taxon>Spermatophyta</taxon>
        <taxon>Magnoliopsida</taxon>
        <taxon>Liliopsida</taxon>
        <taxon>Poales</taxon>
        <taxon>Poaceae</taxon>
        <taxon>PACMAD clade</taxon>
        <taxon>Arundinoideae</taxon>
        <taxon>Arundineae</taxon>
        <taxon>Arundo</taxon>
    </lineage>
</organism>
<reference evidence="1" key="2">
    <citation type="journal article" date="2015" name="Data Brief">
        <title>Shoot transcriptome of the giant reed, Arundo donax.</title>
        <authorList>
            <person name="Barrero R.A."/>
            <person name="Guerrero F.D."/>
            <person name="Moolhuijzen P."/>
            <person name="Goolsby J.A."/>
            <person name="Tidwell J."/>
            <person name="Bellgard S.E."/>
            <person name="Bellgard M.I."/>
        </authorList>
    </citation>
    <scope>NUCLEOTIDE SEQUENCE</scope>
    <source>
        <tissue evidence="1">Shoot tissue taken approximately 20 cm above the soil surface</tissue>
    </source>
</reference>
<proteinExistence type="predicted"/>
<evidence type="ECO:0000313" key="1">
    <source>
        <dbReference type="EMBL" id="JAE19660.1"/>
    </source>
</evidence>